<sequence>MLLIQKKMDMLKKLDAGSSVKSMCELYGVGVSTVYDIKKQRDELCKFYVDSESKVGMESCKTLHPSKSSELDAALMKWFRLRRTAKKLSADTEAAEKFVVEFTQLVSDDKISPEQVYNRRNCIVLEMYAEKYSGTYKLKLLVIGKSMWRQKLKGVKVIPVEYTASKKAWVTTKITTEWFNSFVRQARQHCNSVGLKGDCKIILVMDNCSPHPPAETLSRDNDEVIFLSPNCTSLIQPQDQGILRSLKCRYGSEFLGSFLIAQHYTDEDILEMVSNKNNKDENYSEDSDEDEPCSYISEQQFMSLYLLKKQLEVEKAKKTKQDVLQMCSKSLSVPATVNKLCDEDTAGRSGTATPTLHNVLYFGVARVPCVACQPKRLLSGRQWYTPLLPVHHPSIIALPSPSYFPSNHRQAAVWKNCECGGEEDVK</sequence>
<feature type="domain" description="DDE-1" evidence="1">
    <location>
        <begin position="133"/>
        <end position="266"/>
    </location>
</feature>
<evidence type="ECO:0000259" key="1">
    <source>
        <dbReference type="Pfam" id="PF03184"/>
    </source>
</evidence>
<dbReference type="PANTHER" id="PTHR19303:SF16">
    <property type="entry name" value="JERKY PROTEIN HOMOLOG-LIKE"/>
    <property type="match status" value="1"/>
</dbReference>
<dbReference type="PANTHER" id="PTHR19303">
    <property type="entry name" value="TRANSPOSON"/>
    <property type="match status" value="1"/>
</dbReference>
<comment type="caution">
    <text evidence="2">The sequence shown here is derived from an EMBL/GenBank/DDBJ whole genome shotgun (WGS) entry which is preliminary data.</text>
</comment>
<name>A0ABQ9IKG0_9NEOP</name>
<dbReference type="EMBL" id="JARBHB010000001">
    <property type="protein sequence ID" value="KAJ8897167.1"/>
    <property type="molecule type" value="Genomic_DNA"/>
</dbReference>
<accession>A0ABQ9IKG0</accession>
<keyword evidence="3" id="KW-1185">Reference proteome</keyword>
<protein>
    <recommendedName>
        <fullName evidence="1">DDE-1 domain-containing protein</fullName>
    </recommendedName>
</protein>
<dbReference type="Proteomes" id="UP001159363">
    <property type="component" value="Chromosome 1"/>
</dbReference>
<gene>
    <name evidence="2" type="ORF">PR048_002513</name>
</gene>
<dbReference type="Pfam" id="PF03184">
    <property type="entry name" value="DDE_1"/>
    <property type="match status" value="1"/>
</dbReference>
<proteinExistence type="predicted"/>
<organism evidence="2 3">
    <name type="scientific">Dryococelus australis</name>
    <dbReference type="NCBI Taxonomy" id="614101"/>
    <lineage>
        <taxon>Eukaryota</taxon>
        <taxon>Metazoa</taxon>
        <taxon>Ecdysozoa</taxon>
        <taxon>Arthropoda</taxon>
        <taxon>Hexapoda</taxon>
        <taxon>Insecta</taxon>
        <taxon>Pterygota</taxon>
        <taxon>Neoptera</taxon>
        <taxon>Polyneoptera</taxon>
        <taxon>Phasmatodea</taxon>
        <taxon>Verophasmatodea</taxon>
        <taxon>Anareolatae</taxon>
        <taxon>Phasmatidae</taxon>
        <taxon>Eurycanthinae</taxon>
        <taxon>Dryococelus</taxon>
    </lineage>
</organism>
<dbReference type="InterPro" id="IPR050863">
    <property type="entry name" value="CenT-Element_Derived"/>
</dbReference>
<dbReference type="InterPro" id="IPR004875">
    <property type="entry name" value="DDE_SF_endonuclease_dom"/>
</dbReference>
<evidence type="ECO:0000313" key="3">
    <source>
        <dbReference type="Proteomes" id="UP001159363"/>
    </source>
</evidence>
<evidence type="ECO:0000313" key="2">
    <source>
        <dbReference type="EMBL" id="KAJ8897167.1"/>
    </source>
</evidence>
<reference evidence="2 3" key="1">
    <citation type="submission" date="2023-02" db="EMBL/GenBank/DDBJ databases">
        <title>LHISI_Scaffold_Assembly.</title>
        <authorList>
            <person name="Stuart O.P."/>
            <person name="Cleave R."/>
            <person name="Magrath M.J.L."/>
            <person name="Mikheyev A.S."/>
        </authorList>
    </citation>
    <scope>NUCLEOTIDE SEQUENCE [LARGE SCALE GENOMIC DNA]</scope>
    <source>
        <strain evidence="2">Daus_M_001</strain>
        <tissue evidence="2">Leg muscle</tissue>
    </source>
</reference>